<accession>A0A668V6E2</accession>
<evidence type="ECO:0000256" key="2">
    <source>
        <dbReference type="ARBA" id="ARBA00008239"/>
    </source>
</evidence>
<keyword evidence="3" id="KW-0963">Cytoplasm</keyword>
<feature type="binding site" evidence="8">
    <location>
        <position position="89"/>
    </location>
    <ligand>
        <name>ATP</name>
        <dbReference type="ChEBI" id="CHEBI:30616"/>
    </ligand>
</feature>
<dbReference type="FunFam" id="3.40.50.11260:FF:000001">
    <property type="entry name" value="Heat shock protein 90 alpha"/>
    <property type="match status" value="1"/>
</dbReference>
<dbReference type="SUPFAM" id="SSF110942">
    <property type="entry name" value="HSP90 C-terminal domain"/>
    <property type="match status" value="1"/>
</dbReference>
<evidence type="ECO:0000256" key="1">
    <source>
        <dbReference type="ARBA" id="ARBA00004496"/>
    </source>
</evidence>
<evidence type="ECO:0000259" key="10">
    <source>
        <dbReference type="SMART" id="SM00387"/>
    </source>
</evidence>
<dbReference type="InterPro" id="IPR020568">
    <property type="entry name" value="Ribosomal_Su5_D2-typ_SF"/>
</dbReference>
<dbReference type="GO" id="GO:0051082">
    <property type="term" value="F:unfolded protein binding"/>
    <property type="evidence" value="ECO:0007669"/>
    <property type="project" value="InterPro"/>
</dbReference>
<dbReference type="InterPro" id="IPR037196">
    <property type="entry name" value="HSP90_C"/>
</dbReference>
<sequence length="655" mass="75215">MPESSAHIMEEEVETFAFQAEIAQLMSLIINTFYSNKEIFLRELISNSSDALDKIRYESLTDPTKLESCKDLKIEIRPDLHARTLTILDTGIGMTKADLINNLGTIAKSGTKAFMEALQAGADISMIGQFGVGFYSAYLVAEKVTVITKHNDDEQYMWESAAGGSFTVRPDTGEPIGRGTKVILHLKEDQTEYCEEKRVKEVVKKHSQFIGYPITLFVEKTREKEVDLEEGEKEEEVEKEAAEDKDKPKIEDVGSDEDEDTKDGKNKRKKKVKEKYIDAQELNKTKPIWTRNPDDITNEEYGEFYKSLTNDWEDHLAVKHFSVEGQLEFRALLFVPRRAAFDLFENKRKRNNIKLYVRRVFIMDNCEELIPEYLNSQNRKKLSELLRYYTSASGDEMVSLKDYVSRMKDNQKHIYYITGETKDQVANSAFVERLRKAGLEVIYMIEPIDEYCVQQLKEYDGKNLISVTKEGLELPEDEEEKKKQEELKTKFEDLCKIMKDILDKKIEKVVVSNRLVASPCCIVTSTYGWTANMERIMKSQALRDNSTLGYMTAKKHLEINPLHPIIETLREKAEADKNDKAVKDLVILLFETALLSSGFTLEDPQTHANRIYRMIKLGLGIDDDDSAVEDIIQPADEDMPVLEGDDDTSRMEEVD</sequence>
<name>A0A668V6E2_OREAU</name>
<dbReference type="PANTHER" id="PTHR11528">
    <property type="entry name" value="HEAT SHOCK PROTEIN 90 FAMILY MEMBER"/>
    <property type="match status" value="1"/>
</dbReference>
<dbReference type="InterPro" id="IPR036890">
    <property type="entry name" value="HATPase_C_sf"/>
</dbReference>
<evidence type="ECO:0000256" key="8">
    <source>
        <dbReference type="PIRSR" id="PIRSR002583-1"/>
    </source>
</evidence>
<dbReference type="GO" id="GO:0005524">
    <property type="term" value="F:ATP binding"/>
    <property type="evidence" value="ECO:0007669"/>
    <property type="project" value="UniProtKB-KW"/>
</dbReference>
<evidence type="ECO:0000256" key="6">
    <source>
        <dbReference type="ARBA" id="ARBA00023016"/>
    </source>
</evidence>
<dbReference type="Pfam" id="PF00183">
    <property type="entry name" value="HSP90"/>
    <property type="match status" value="2"/>
</dbReference>
<dbReference type="HAMAP" id="MF_00505">
    <property type="entry name" value="HSP90"/>
    <property type="match status" value="1"/>
</dbReference>
<dbReference type="Ensembl" id="ENSOABT00000047009.2">
    <property type="protein sequence ID" value="ENSOABP00000045808.2"/>
    <property type="gene ID" value="ENSOABG00000020550.2"/>
</dbReference>
<keyword evidence="6" id="KW-0346">Stress response</keyword>
<protein>
    <recommendedName>
        <fullName evidence="10">Histidine kinase/HSP90-like ATPase domain-containing protein</fullName>
    </recommendedName>
</protein>
<dbReference type="Proteomes" id="UP000472276">
    <property type="component" value="Unassembled WGS sequence"/>
</dbReference>
<gene>
    <name evidence="11" type="primary">hsp90aa1.1</name>
</gene>
<feature type="binding site" evidence="8">
    <location>
        <position position="47"/>
    </location>
    <ligand>
        <name>ATP</name>
        <dbReference type="ChEBI" id="CHEBI:30616"/>
    </ligand>
</feature>
<feature type="binding site" evidence="8">
    <location>
        <position position="102"/>
    </location>
    <ligand>
        <name>ATP</name>
        <dbReference type="ChEBI" id="CHEBI:30616"/>
    </ligand>
</feature>
<dbReference type="GO" id="GO:0005737">
    <property type="term" value="C:cytoplasm"/>
    <property type="evidence" value="ECO:0007669"/>
    <property type="project" value="UniProtKB-SubCell"/>
</dbReference>
<evidence type="ECO:0000256" key="4">
    <source>
        <dbReference type="ARBA" id="ARBA00022741"/>
    </source>
</evidence>
<keyword evidence="12" id="KW-1185">Reference proteome</keyword>
<evidence type="ECO:0000313" key="12">
    <source>
        <dbReference type="Proteomes" id="UP000472276"/>
    </source>
</evidence>
<feature type="binding site" evidence="8">
    <location>
        <position position="108"/>
    </location>
    <ligand>
        <name>ATP</name>
        <dbReference type="ChEBI" id="CHEBI:30616"/>
    </ligand>
</feature>
<feature type="binding site" evidence="8">
    <location>
        <position position="43"/>
    </location>
    <ligand>
        <name>ATP</name>
        <dbReference type="ChEBI" id="CHEBI:30616"/>
    </ligand>
</feature>
<feature type="region of interest" description="Disordered" evidence="9">
    <location>
        <begin position="633"/>
        <end position="655"/>
    </location>
</feature>
<feature type="compositionally biased region" description="Acidic residues" evidence="9">
    <location>
        <begin position="635"/>
        <end position="646"/>
    </location>
</feature>
<feature type="binding site" evidence="8">
    <location>
        <begin position="109"/>
        <end position="110"/>
    </location>
    <ligand>
        <name>ATP</name>
        <dbReference type="ChEBI" id="CHEBI:30616"/>
    </ligand>
</feature>
<feature type="region of interest" description="Disordered" evidence="9">
    <location>
        <begin position="225"/>
        <end position="272"/>
    </location>
</feature>
<evidence type="ECO:0000313" key="11">
    <source>
        <dbReference type="Ensembl" id="ENSOABP00000045808.2"/>
    </source>
</evidence>
<dbReference type="Gene3D" id="3.30.565.10">
    <property type="entry name" value="Histidine kinase-like ATPase, C-terminal domain"/>
    <property type="match status" value="1"/>
</dbReference>
<evidence type="ECO:0000256" key="3">
    <source>
        <dbReference type="ARBA" id="ARBA00022490"/>
    </source>
</evidence>
<dbReference type="SUPFAM" id="SSF54211">
    <property type="entry name" value="Ribosomal protein S5 domain 2-like"/>
    <property type="match status" value="1"/>
</dbReference>
<organism evidence="11 12">
    <name type="scientific">Oreochromis aureus</name>
    <name type="common">Israeli tilapia</name>
    <name type="synonym">Chromis aureus</name>
    <dbReference type="NCBI Taxonomy" id="47969"/>
    <lineage>
        <taxon>Eukaryota</taxon>
        <taxon>Metazoa</taxon>
        <taxon>Chordata</taxon>
        <taxon>Craniata</taxon>
        <taxon>Vertebrata</taxon>
        <taxon>Euteleostomi</taxon>
        <taxon>Actinopterygii</taxon>
        <taxon>Neopterygii</taxon>
        <taxon>Teleostei</taxon>
        <taxon>Neoteleostei</taxon>
        <taxon>Acanthomorphata</taxon>
        <taxon>Ovalentaria</taxon>
        <taxon>Cichlomorphae</taxon>
        <taxon>Cichliformes</taxon>
        <taxon>Cichlidae</taxon>
        <taxon>African cichlids</taxon>
        <taxon>Pseudocrenilabrinae</taxon>
        <taxon>Oreochromini</taxon>
        <taxon>Oreochromis</taxon>
    </lineage>
</organism>
<dbReference type="Gene3D" id="1.20.120.790">
    <property type="entry name" value="Heat shock protein 90, C-terminal domain"/>
    <property type="match status" value="1"/>
</dbReference>
<dbReference type="FunFam" id="1.20.120.790:FF:000001">
    <property type="entry name" value="Heat shock protein 90 alpha"/>
    <property type="match status" value="1"/>
</dbReference>
<dbReference type="NCBIfam" id="NF003555">
    <property type="entry name" value="PRK05218.1"/>
    <property type="match status" value="1"/>
</dbReference>
<feature type="domain" description="Histidine kinase/HSP90-like ATPase" evidence="10">
    <location>
        <begin position="36"/>
        <end position="190"/>
    </location>
</feature>
<dbReference type="AlphaFoldDB" id="A0A668V6E2"/>
<dbReference type="CDD" id="cd16927">
    <property type="entry name" value="HATPase_Hsp90-like"/>
    <property type="match status" value="1"/>
</dbReference>
<dbReference type="InterPro" id="IPR020575">
    <property type="entry name" value="Hsp90_N"/>
</dbReference>
<reference evidence="11" key="1">
    <citation type="submission" date="2025-08" db="UniProtKB">
        <authorList>
            <consortium name="Ensembl"/>
        </authorList>
    </citation>
    <scope>IDENTIFICATION</scope>
</reference>
<evidence type="ECO:0000256" key="7">
    <source>
        <dbReference type="ARBA" id="ARBA00023186"/>
    </source>
</evidence>
<dbReference type="FunFam" id="3.30.565.10:FF:000204">
    <property type="entry name" value="Heat shock protein HSP 90-beta"/>
    <property type="match status" value="1"/>
</dbReference>
<keyword evidence="5 8" id="KW-0067">ATP-binding</keyword>
<dbReference type="PIRSF" id="PIRSF002583">
    <property type="entry name" value="Hsp90"/>
    <property type="match status" value="1"/>
</dbReference>
<dbReference type="GO" id="GO:0016887">
    <property type="term" value="F:ATP hydrolysis activity"/>
    <property type="evidence" value="ECO:0007669"/>
    <property type="project" value="InterPro"/>
</dbReference>
<dbReference type="FunFam" id="3.30.230.80:FF:000011">
    <property type="entry name" value="Heat shock protein"/>
    <property type="match status" value="1"/>
</dbReference>
<feature type="compositionally biased region" description="Acidic residues" evidence="9">
    <location>
        <begin position="226"/>
        <end position="238"/>
    </location>
</feature>
<dbReference type="InterPro" id="IPR019805">
    <property type="entry name" value="Heat_shock_protein_90_CS"/>
</dbReference>
<dbReference type="InterPro" id="IPR001404">
    <property type="entry name" value="Hsp90_fam"/>
</dbReference>
<reference evidence="11" key="2">
    <citation type="submission" date="2025-09" db="UniProtKB">
        <authorList>
            <consortium name="Ensembl"/>
        </authorList>
    </citation>
    <scope>IDENTIFICATION</scope>
</reference>
<evidence type="ECO:0000256" key="5">
    <source>
        <dbReference type="ARBA" id="ARBA00022840"/>
    </source>
</evidence>
<dbReference type="SMART" id="SM00387">
    <property type="entry name" value="HATPase_c"/>
    <property type="match status" value="1"/>
</dbReference>
<dbReference type="InterPro" id="IPR003594">
    <property type="entry name" value="HATPase_dom"/>
</dbReference>
<comment type="similarity">
    <text evidence="2">Belongs to the heat shock protein 90 family.</text>
</comment>
<dbReference type="PRINTS" id="PR00775">
    <property type="entry name" value="HEATSHOCK90"/>
</dbReference>
<proteinExistence type="inferred from homology"/>
<keyword evidence="7" id="KW-0143">Chaperone</keyword>
<feature type="compositionally biased region" description="Basic and acidic residues" evidence="9">
    <location>
        <begin position="239"/>
        <end position="252"/>
    </location>
</feature>
<evidence type="ECO:0000256" key="9">
    <source>
        <dbReference type="SAM" id="MobiDB-lite"/>
    </source>
</evidence>
<comment type="subcellular location">
    <subcellularLocation>
        <location evidence="1">Cytoplasm</location>
    </subcellularLocation>
</comment>
<feature type="binding site" evidence="8">
    <location>
        <position position="180"/>
    </location>
    <ligand>
        <name>ATP</name>
        <dbReference type="ChEBI" id="CHEBI:30616"/>
    </ligand>
</feature>
<dbReference type="SUPFAM" id="SSF55874">
    <property type="entry name" value="ATPase domain of HSP90 chaperone/DNA topoisomerase II/histidine kinase"/>
    <property type="match status" value="1"/>
</dbReference>
<dbReference type="Gene3D" id="3.40.50.11260">
    <property type="match status" value="1"/>
</dbReference>
<feature type="binding site" evidence="8">
    <location>
        <begin position="129"/>
        <end position="134"/>
    </location>
    <ligand>
        <name>ATP</name>
        <dbReference type="ChEBI" id="CHEBI:30616"/>
    </ligand>
</feature>
<keyword evidence="4 8" id="KW-0547">Nucleotide-binding</keyword>
<dbReference type="Gene3D" id="3.30.230.80">
    <property type="match status" value="1"/>
</dbReference>
<dbReference type="PROSITE" id="PS00298">
    <property type="entry name" value="HSP90"/>
    <property type="match status" value="1"/>
</dbReference>
<feature type="binding site" evidence="8">
    <location>
        <position position="94"/>
    </location>
    <ligand>
        <name>ATP</name>
        <dbReference type="ChEBI" id="CHEBI:30616"/>
    </ligand>
</feature>
<dbReference type="GO" id="GO:0140662">
    <property type="term" value="F:ATP-dependent protein folding chaperone"/>
    <property type="evidence" value="ECO:0007669"/>
    <property type="project" value="InterPro"/>
</dbReference>
<dbReference type="Pfam" id="PF13589">
    <property type="entry name" value="HATPase_c_3"/>
    <property type="match status" value="1"/>
</dbReference>